<keyword evidence="1" id="KW-0812">Transmembrane</keyword>
<dbReference type="PIRSF" id="PIRSF038959">
    <property type="entry name" value="SdpI"/>
    <property type="match status" value="1"/>
</dbReference>
<feature type="transmembrane region" description="Helical" evidence="1">
    <location>
        <begin position="130"/>
        <end position="156"/>
    </location>
</feature>
<feature type="transmembrane region" description="Helical" evidence="1">
    <location>
        <begin position="105"/>
        <end position="124"/>
    </location>
</feature>
<accession>A0A3N5B1L1</accession>
<dbReference type="PANTHER" id="PTHR37810">
    <property type="entry name" value="IMMUNITY PROTEIN SDPI"/>
    <property type="match status" value="1"/>
</dbReference>
<comment type="caution">
    <text evidence="3">The sequence shown here is derived from an EMBL/GenBank/DDBJ whole genome shotgun (WGS) entry which is preliminary data.</text>
</comment>
<gene>
    <name evidence="3" type="ORF">EDD75_1811</name>
</gene>
<evidence type="ECO:0000313" key="4">
    <source>
        <dbReference type="Proteomes" id="UP000282654"/>
    </source>
</evidence>
<reference evidence="3 4" key="1">
    <citation type="submission" date="2018-11" db="EMBL/GenBank/DDBJ databases">
        <title>Genomic Encyclopedia of Type Strains, Phase IV (KMG-IV): sequencing the most valuable type-strain genomes for metagenomic binning, comparative biology and taxonomic classification.</title>
        <authorList>
            <person name="Goeker M."/>
        </authorList>
    </citation>
    <scope>NUCLEOTIDE SEQUENCE [LARGE SCALE GENOMIC DNA]</scope>
    <source>
        <strain evidence="3 4">DSM 102936</strain>
    </source>
</reference>
<evidence type="ECO:0000259" key="2">
    <source>
        <dbReference type="Pfam" id="PF07853"/>
    </source>
</evidence>
<dbReference type="Proteomes" id="UP000282654">
    <property type="component" value="Unassembled WGS sequence"/>
</dbReference>
<proteinExistence type="predicted"/>
<dbReference type="RefSeq" id="WP_123931237.1">
    <property type="nucleotide sequence ID" value="NZ_RKRE01000003.1"/>
</dbReference>
<sequence>MPEKNKGEGYALTWEALKPDWPVWVVLAGLLAAAVILYPLLPERVPVHWNWRGEVDRYGSRFEGAFTAPLLALGIYALMLVTPLIDPRRENYARFAGAYRLLRGAFVLFMAGIYVVWMAAALGYRVDIGFAVKTVLGLLFIAIGNVLGQVRFNYFVGVRTPWTLADEAVWRRTHRLAAKVWVLGGLVCLVLAPFRTLWAVVAFFSVLTLMTLVPVAFSCFYYLRLGLRGAGRKEKGK</sequence>
<dbReference type="InterPro" id="IPR012867">
    <property type="entry name" value="DUF1648"/>
</dbReference>
<dbReference type="PANTHER" id="PTHR37810:SF5">
    <property type="entry name" value="IMMUNITY PROTEIN SDPI"/>
    <property type="match status" value="1"/>
</dbReference>
<feature type="transmembrane region" description="Helical" evidence="1">
    <location>
        <begin position="21"/>
        <end position="41"/>
    </location>
</feature>
<feature type="transmembrane region" description="Helical" evidence="1">
    <location>
        <begin position="200"/>
        <end position="223"/>
    </location>
</feature>
<dbReference type="AlphaFoldDB" id="A0A3N5B1L1"/>
<dbReference type="InterPro" id="IPR026272">
    <property type="entry name" value="SdpI"/>
</dbReference>
<protein>
    <submittedName>
        <fullName evidence="3">Putative membrane protein</fullName>
    </submittedName>
</protein>
<evidence type="ECO:0000256" key="1">
    <source>
        <dbReference type="SAM" id="Phobius"/>
    </source>
</evidence>
<keyword evidence="1" id="KW-0472">Membrane</keyword>
<dbReference type="Pfam" id="PF07853">
    <property type="entry name" value="DUF1648"/>
    <property type="match status" value="1"/>
</dbReference>
<dbReference type="OrthoDB" id="9808690at2"/>
<dbReference type="Pfam" id="PF13630">
    <property type="entry name" value="SdpI"/>
    <property type="match status" value="1"/>
</dbReference>
<keyword evidence="1" id="KW-1133">Transmembrane helix</keyword>
<organism evidence="3 4">
    <name type="scientific">Thermodesulfitimonas autotrophica</name>
    <dbReference type="NCBI Taxonomy" id="1894989"/>
    <lineage>
        <taxon>Bacteria</taxon>
        <taxon>Bacillati</taxon>
        <taxon>Bacillota</taxon>
        <taxon>Clostridia</taxon>
        <taxon>Thermoanaerobacterales</taxon>
        <taxon>Thermoanaerobacteraceae</taxon>
        <taxon>Thermodesulfitimonas</taxon>
    </lineage>
</organism>
<dbReference type="EMBL" id="RKRE01000003">
    <property type="protein sequence ID" value="RPF42702.1"/>
    <property type="molecule type" value="Genomic_DNA"/>
</dbReference>
<feature type="domain" description="DUF1648" evidence="2">
    <location>
        <begin position="26"/>
        <end position="72"/>
    </location>
</feature>
<feature type="transmembrane region" description="Helical" evidence="1">
    <location>
        <begin position="66"/>
        <end position="85"/>
    </location>
</feature>
<dbReference type="InterPro" id="IPR025962">
    <property type="entry name" value="SdpI/YhfL"/>
</dbReference>
<keyword evidence="4" id="KW-1185">Reference proteome</keyword>
<name>A0A3N5B1L1_9THEO</name>
<evidence type="ECO:0000313" key="3">
    <source>
        <dbReference type="EMBL" id="RPF42702.1"/>
    </source>
</evidence>
<feature type="transmembrane region" description="Helical" evidence="1">
    <location>
        <begin position="176"/>
        <end position="194"/>
    </location>
</feature>
<dbReference type="GO" id="GO:0009636">
    <property type="term" value="P:response to toxic substance"/>
    <property type="evidence" value="ECO:0007669"/>
    <property type="project" value="TreeGrafter"/>
</dbReference>